<evidence type="ECO:0000313" key="2">
    <source>
        <dbReference type="Proteomes" id="UP000662939"/>
    </source>
</evidence>
<evidence type="ECO:0000313" key="1">
    <source>
        <dbReference type="EMBL" id="QSB04372.1"/>
    </source>
</evidence>
<dbReference type="AlphaFoldDB" id="A0A895XKN6"/>
<gene>
    <name evidence="1" type="ORF">JQS30_11270</name>
</gene>
<protein>
    <submittedName>
        <fullName evidence="1">Uncharacterized protein</fullName>
    </submittedName>
</protein>
<accession>A0A895XKN6</accession>
<name>A0A895XKN6_9ACTN</name>
<sequence length="153" mass="16664">MKSQLLKLSSALVLGSLVTSCTGTGGDDSPSTEGGEVYVKGIPRLEQVSERPSVQEPSSLNLQYTVHAGELEWFMWGPDTAMATGQITGKWCIPECHDSPYEATIILCDVQDNHFKRYSIQGDFQWNSGTNDLEGLINISDRAQEHGCASPQA</sequence>
<reference evidence="1" key="1">
    <citation type="submission" date="2021-02" db="EMBL/GenBank/DDBJ databases">
        <title>Natronoglycomyces albus gen. nov., sp. nov, a haloalkaliphilic actinobacterium from a soda solonchak soil.</title>
        <authorList>
            <person name="Sorokin D.Y."/>
            <person name="Khijniak T.V."/>
            <person name="Zakharycheva A.P."/>
            <person name="Boueva O.V."/>
            <person name="Ariskina E.V."/>
            <person name="Hahnke R.L."/>
            <person name="Bunk B."/>
            <person name="Sproer C."/>
            <person name="Schumann P."/>
            <person name="Evtushenko L.I."/>
            <person name="Kublanov I.V."/>
        </authorList>
    </citation>
    <scope>NUCLEOTIDE SEQUENCE</scope>
    <source>
        <strain evidence="1">DSM 106290</strain>
    </source>
</reference>
<dbReference type="EMBL" id="CP070496">
    <property type="protein sequence ID" value="QSB04372.1"/>
    <property type="molecule type" value="Genomic_DNA"/>
</dbReference>
<organism evidence="1 2">
    <name type="scientific">Natronoglycomyces albus</name>
    <dbReference type="NCBI Taxonomy" id="2811108"/>
    <lineage>
        <taxon>Bacteria</taxon>
        <taxon>Bacillati</taxon>
        <taxon>Actinomycetota</taxon>
        <taxon>Actinomycetes</taxon>
        <taxon>Glycomycetales</taxon>
        <taxon>Glycomycetaceae</taxon>
        <taxon>Natronoglycomyces</taxon>
    </lineage>
</organism>
<dbReference type="PROSITE" id="PS51257">
    <property type="entry name" value="PROKAR_LIPOPROTEIN"/>
    <property type="match status" value="1"/>
</dbReference>
<dbReference type="Proteomes" id="UP000662939">
    <property type="component" value="Chromosome"/>
</dbReference>
<dbReference type="KEGG" id="nav:JQS30_11270"/>
<proteinExistence type="predicted"/>
<keyword evidence="2" id="KW-1185">Reference proteome</keyword>
<dbReference type="RefSeq" id="WP_213170369.1">
    <property type="nucleotide sequence ID" value="NZ_CP070496.1"/>
</dbReference>